<dbReference type="NCBIfam" id="TIGR03083">
    <property type="entry name" value="maleylpyruvate isomerase family mycothiol-dependent enzyme"/>
    <property type="match status" value="1"/>
</dbReference>
<dbReference type="InterPro" id="IPR034660">
    <property type="entry name" value="DinB/YfiT-like"/>
</dbReference>
<comment type="caution">
    <text evidence="2">The sequence shown here is derived from an EMBL/GenBank/DDBJ whole genome shotgun (WGS) entry which is preliminary data.</text>
</comment>
<protein>
    <submittedName>
        <fullName evidence="2">TIGR03086 family protein</fullName>
    </submittedName>
</protein>
<name>A0A5C4VFH1_9ACTN</name>
<dbReference type="RefSeq" id="WP_139640093.1">
    <property type="nucleotide sequence ID" value="NZ_BAAAZS010000047.1"/>
</dbReference>
<dbReference type="EMBL" id="VDGT01000001">
    <property type="protein sequence ID" value="TNM34335.1"/>
    <property type="molecule type" value="Genomic_DNA"/>
</dbReference>
<dbReference type="SUPFAM" id="SSF109854">
    <property type="entry name" value="DinB/YfiT-like putative metalloenzymes"/>
    <property type="match status" value="1"/>
</dbReference>
<dbReference type="InterPro" id="IPR024344">
    <property type="entry name" value="MDMPI_metal-binding"/>
</dbReference>
<sequence>MTGSASGLDLLTRAVSFGRDSVDAVAPHHLDRPTPCAEWNVRALLGHLNESMALLQKGADSGCLTVPPSTGPGGAESSAELIAEFHRRSGELLRGWPASAGSRDLMEVGGLPLATDIVAVVGAIEIAVHGWDLGIACGAPRPISAELASDMLTVLPVVLGGAPHEALFAAPVVVAPTAGPGDRLVALLGRSPTR</sequence>
<dbReference type="InterPro" id="IPR017520">
    <property type="entry name" value="CHP03086"/>
</dbReference>
<reference evidence="2 3" key="1">
    <citation type="submission" date="2019-06" db="EMBL/GenBank/DDBJ databases">
        <title>Draft genome of Streptomyces sedi sp. JCM16909.</title>
        <authorList>
            <person name="Klykleung N."/>
            <person name="Tanasupawat S."/>
            <person name="Kudo T."/>
            <person name="Yuki M."/>
            <person name="Ohkuma M."/>
        </authorList>
    </citation>
    <scope>NUCLEOTIDE SEQUENCE [LARGE SCALE GENOMIC DNA]</scope>
    <source>
        <strain evidence="2 3">JCM 16909</strain>
    </source>
</reference>
<dbReference type="Proteomes" id="UP000311713">
    <property type="component" value="Unassembled WGS sequence"/>
</dbReference>
<dbReference type="AlphaFoldDB" id="A0A5C4VFH1"/>
<dbReference type="InterPro" id="IPR017517">
    <property type="entry name" value="Maleyloyr_isom"/>
</dbReference>
<gene>
    <name evidence="2" type="ORF">FH715_01215</name>
</gene>
<dbReference type="Pfam" id="PF11716">
    <property type="entry name" value="MDMPI_N"/>
    <property type="match status" value="1"/>
</dbReference>
<evidence type="ECO:0000313" key="3">
    <source>
        <dbReference type="Proteomes" id="UP000311713"/>
    </source>
</evidence>
<keyword evidence="3" id="KW-1185">Reference proteome</keyword>
<dbReference type="OrthoDB" id="5185819at2"/>
<feature type="domain" description="Mycothiol-dependent maleylpyruvate isomerase metal-binding" evidence="1">
    <location>
        <begin position="13"/>
        <end position="133"/>
    </location>
</feature>
<dbReference type="GO" id="GO:0046872">
    <property type="term" value="F:metal ion binding"/>
    <property type="evidence" value="ECO:0007669"/>
    <property type="project" value="InterPro"/>
</dbReference>
<dbReference type="Gene3D" id="1.20.120.450">
    <property type="entry name" value="dinb family like domain"/>
    <property type="match status" value="1"/>
</dbReference>
<organism evidence="2 3">
    <name type="scientific">Streptomyces sedi</name>
    <dbReference type="NCBI Taxonomy" id="555059"/>
    <lineage>
        <taxon>Bacteria</taxon>
        <taxon>Bacillati</taxon>
        <taxon>Actinomycetota</taxon>
        <taxon>Actinomycetes</taxon>
        <taxon>Kitasatosporales</taxon>
        <taxon>Streptomycetaceae</taxon>
        <taxon>Streptomyces</taxon>
    </lineage>
</organism>
<proteinExistence type="predicted"/>
<dbReference type="NCBIfam" id="TIGR03086">
    <property type="entry name" value="TIGR03086 family metal-binding protein"/>
    <property type="match status" value="1"/>
</dbReference>
<evidence type="ECO:0000259" key="1">
    <source>
        <dbReference type="Pfam" id="PF11716"/>
    </source>
</evidence>
<evidence type="ECO:0000313" key="2">
    <source>
        <dbReference type="EMBL" id="TNM34335.1"/>
    </source>
</evidence>
<accession>A0A5C4VFH1</accession>